<reference evidence="2" key="1">
    <citation type="submission" date="2022-03" db="EMBL/GenBank/DDBJ databases">
        <authorList>
            <person name="Lindestad O."/>
        </authorList>
    </citation>
    <scope>NUCLEOTIDE SEQUENCE</scope>
</reference>
<evidence type="ECO:0000313" key="3">
    <source>
        <dbReference type="Proteomes" id="UP000838756"/>
    </source>
</evidence>
<dbReference type="EMBL" id="CAKXAJ010013461">
    <property type="protein sequence ID" value="CAH2215941.1"/>
    <property type="molecule type" value="Genomic_DNA"/>
</dbReference>
<protein>
    <submittedName>
        <fullName evidence="2">Jg26656 protein</fullName>
    </submittedName>
</protein>
<evidence type="ECO:0000256" key="1">
    <source>
        <dbReference type="SAM" id="Phobius"/>
    </source>
</evidence>
<keyword evidence="3" id="KW-1185">Reference proteome</keyword>
<organism evidence="2 3">
    <name type="scientific">Pararge aegeria aegeria</name>
    <dbReference type="NCBI Taxonomy" id="348720"/>
    <lineage>
        <taxon>Eukaryota</taxon>
        <taxon>Metazoa</taxon>
        <taxon>Ecdysozoa</taxon>
        <taxon>Arthropoda</taxon>
        <taxon>Hexapoda</taxon>
        <taxon>Insecta</taxon>
        <taxon>Pterygota</taxon>
        <taxon>Neoptera</taxon>
        <taxon>Endopterygota</taxon>
        <taxon>Lepidoptera</taxon>
        <taxon>Glossata</taxon>
        <taxon>Ditrysia</taxon>
        <taxon>Papilionoidea</taxon>
        <taxon>Nymphalidae</taxon>
        <taxon>Satyrinae</taxon>
        <taxon>Satyrini</taxon>
        <taxon>Parargina</taxon>
        <taxon>Pararge</taxon>
    </lineage>
</organism>
<accession>A0A8S4QQ55</accession>
<dbReference type="AlphaFoldDB" id="A0A8S4QQ55"/>
<keyword evidence="1" id="KW-1133">Transmembrane helix</keyword>
<gene>
    <name evidence="2" type="primary">jg26656</name>
    <name evidence="2" type="ORF">PAEG_LOCUS4020</name>
</gene>
<evidence type="ECO:0000313" key="2">
    <source>
        <dbReference type="EMBL" id="CAH2215941.1"/>
    </source>
</evidence>
<keyword evidence="1" id="KW-0472">Membrane</keyword>
<proteinExistence type="predicted"/>
<keyword evidence="1" id="KW-0812">Transmembrane</keyword>
<name>A0A8S4QQ55_9NEOP</name>
<feature type="transmembrane region" description="Helical" evidence="1">
    <location>
        <begin position="80"/>
        <end position="99"/>
    </location>
</feature>
<comment type="caution">
    <text evidence="2">The sequence shown here is derived from an EMBL/GenBank/DDBJ whole genome shotgun (WGS) entry which is preliminary data.</text>
</comment>
<dbReference type="Proteomes" id="UP000838756">
    <property type="component" value="Unassembled WGS sequence"/>
</dbReference>
<sequence length="114" mass="12309">MHALKLVAYPSAGKGLLHLATAHSISGEPRPSGPCDSFNVVSPTSARSPARPALVTGPPVQDSLVPPVIFRARHMIRPSLFQFARQLTVVFFLIAAFLWRSLNLKPSILRSAAL</sequence>